<keyword evidence="1" id="KW-0472">Membrane</keyword>
<gene>
    <name evidence="2" type="ORF">HMPREF0381_1450</name>
</gene>
<feature type="transmembrane region" description="Helical" evidence="1">
    <location>
        <begin position="21"/>
        <end position="40"/>
    </location>
</feature>
<dbReference type="HOGENOM" id="CLU_3154303_0_0_9"/>
<protein>
    <submittedName>
        <fullName evidence="2">Uncharacterized protein</fullName>
    </submittedName>
</protein>
<dbReference type="AlphaFoldDB" id="E6LNB5"/>
<dbReference type="eggNOG" id="ENOG502ZVBY">
    <property type="taxonomic scope" value="Bacteria"/>
</dbReference>
<keyword evidence="1" id="KW-1133">Transmembrane helix</keyword>
<accession>E6LNB5</accession>
<name>E6LNB5_9FIRM</name>
<sequence length="48" mass="5699">MYKLINILYKNTTFKKYDIHTNINATLSVIIIIYISQYTFSIPCPQKK</sequence>
<reference evidence="2 3" key="1">
    <citation type="submission" date="2010-12" db="EMBL/GenBank/DDBJ databases">
        <authorList>
            <person name="Muzny D."/>
            <person name="Qin X."/>
            <person name="Deng J."/>
            <person name="Jiang H."/>
            <person name="Liu Y."/>
            <person name="Qu J."/>
            <person name="Song X.-Z."/>
            <person name="Zhang L."/>
            <person name="Thornton R."/>
            <person name="Coyle M."/>
            <person name="Francisco L."/>
            <person name="Jackson L."/>
            <person name="Javaid M."/>
            <person name="Korchina V."/>
            <person name="Kovar C."/>
            <person name="Mata R."/>
            <person name="Mathew T."/>
            <person name="Ngo R."/>
            <person name="Nguyen L."/>
            <person name="Nguyen N."/>
            <person name="Okwuonu G."/>
            <person name="Ongeri F."/>
            <person name="Pham C."/>
            <person name="Simmons D."/>
            <person name="Wilczek-Boney K."/>
            <person name="Hale W."/>
            <person name="Jakkamsetti A."/>
            <person name="Pham P."/>
            <person name="Ruth R."/>
            <person name="San Lucas F."/>
            <person name="Warren J."/>
            <person name="Zhang J."/>
            <person name="Zhao Z."/>
            <person name="Zhou C."/>
            <person name="Zhu D."/>
            <person name="Lee S."/>
            <person name="Bess C."/>
            <person name="Blankenburg K."/>
            <person name="Forbes L."/>
            <person name="Fu Q."/>
            <person name="Gubbala S."/>
            <person name="Hirani K."/>
            <person name="Jayaseelan J.C."/>
            <person name="Lara F."/>
            <person name="Munidasa M."/>
            <person name="Palculict T."/>
            <person name="Patil S."/>
            <person name="Pu L.-L."/>
            <person name="Saada N."/>
            <person name="Tang L."/>
            <person name="Weissenberger G."/>
            <person name="Zhu Y."/>
            <person name="Hemphill L."/>
            <person name="Shang Y."/>
            <person name="Youmans B."/>
            <person name="Ayvaz T."/>
            <person name="Ross M."/>
            <person name="Santibanez J."/>
            <person name="Aqrawi P."/>
            <person name="Gross S."/>
            <person name="Joshi V."/>
            <person name="Fowler G."/>
            <person name="Nazareth L."/>
            <person name="Reid J."/>
            <person name="Worley K."/>
            <person name="Petrosino J."/>
            <person name="Highlander S."/>
            <person name="Gibbs R."/>
        </authorList>
    </citation>
    <scope>NUCLEOTIDE SEQUENCE [LARGE SCALE GENOMIC DNA]</scope>
    <source>
        <strain evidence="2 3">DSM 3986</strain>
    </source>
</reference>
<organism evidence="2 3">
    <name type="scientific">Lachnoanaerobaculum saburreum DSM 3986</name>
    <dbReference type="NCBI Taxonomy" id="887325"/>
    <lineage>
        <taxon>Bacteria</taxon>
        <taxon>Bacillati</taxon>
        <taxon>Bacillota</taxon>
        <taxon>Clostridia</taxon>
        <taxon>Lachnospirales</taxon>
        <taxon>Lachnospiraceae</taxon>
        <taxon>Lachnoanaerobaculum</taxon>
    </lineage>
</organism>
<dbReference type="Proteomes" id="UP000003434">
    <property type="component" value="Unassembled WGS sequence"/>
</dbReference>
<evidence type="ECO:0000313" key="3">
    <source>
        <dbReference type="Proteomes" id="UP000003434"/>
    </source>
</evidence>
<dbReference type="EMBL" id="AEPW01000057">
    <property type="protein sequence ID" value="EFU76612.1"/>
    <property type="molecule type" value="Genomic_DNA"/>
</dbReference>
<proteinExistence type="predicted"/>
<evidence type="ECO:0000256" key="1">
    <source>
        <dbReference type="SAM" id="Phobius"/>
    </source>
</evidence>
<comment type="caution">
    <text evidence="2">The sequence shown here is derived from an EMBL/GenBank/DDBJ whole genome shotgun (WGS) entry which is preliminary data.</text>
</comment>
<keyword evidence="1" id="KW-0812">Transmembrane</keyword>
<evidence type="ECO:0000313" key="2">
    <source>
        <dbReference type="EMBL" id="EFU76612.1"/>
    </source>
</evidence>